<name>A0A7M7TE47_NASVI</name>
<evidence type="ECO:0000313" key="8">
    <source>
        <dbReference type="Proteomes" id="UP000002358"/>
    </source>
</evidence>
<keyword evidence="1" id="KW-0597">Phosphoprotein</keyword>
<feature type="region of interest" description="Disordered" evidence="5">
    <location>
        <begin position="1025"/>
        <end position="1070"/>
    </location>
</feature>
<dbReference type="InterPro" id="IPR049916">
    <property type="entry name" value="WDR72-like"/>
</dbReference>
<evidence type="ECO:0000256" key="3">
    <source>
        <dbReference type="ARBA" id="ARBA00022737"/>
    </source>
</evidence>
<dbReference type="FunFam" id="2.130.10.10:FF:000247">
    <property type="entry name" value="WD repeat-containing protein 72"/>
    <property type="match status" value="1"/>
</dbReference>
<keyword evidence="3" id="KW-0677">Repeat</keyword>
<organism evidence="7 8">
    <name type="scientific">Nasonia vitripennis</name>
    <name type="common">Parasitic wasp</name>
    <dbReference type="NCBI Taxonomy" id="7425"/>
    <lineage>
        <taxon>Eukaryota</taxon>
        <taxon>Metazoa</taxon>
        <taxon>Ecdysozoa</taxon>
        <taxon>Arthropoda</taxon>
        <taxon>Hexapoda</taxon>
        <taxon>Insecta</taxon>
        <taxon>Pterygota</taxon>
        <taxon>Neoptera</taxon>
        <taxon>Endopterygota</taxon>
        <taxon>Hymenoptera</taxon>
        <taxon>Apocrita</taxon>
        <taxon>Proctotrupomorpha</taxon>
        <taxon>Chalcidoidea</taxon>
        <taxon>Pteromalidae</taxon>
        <taxon>Pteromalinae</taxon>
        <taxon>Nasonia</taxon>
    </lineage>
</organism>
<dbReference type="SMART" id="SM00320">
    <property type="entry name" value="WD40"/>
    <property type="match status" value="9"/>
</dbReference>
<dbReference type="InterPro" id="IPR015943">
    <property type="entry name" value="WD40/YVTN_repeat-like_dom_sf"/>
</dbReference>
<keyword evidence="8" id="KW-1185">Reference proteome</keyword>
<dbReference type="GO" id="GO:0005737">
    <property type="term" value="C:cytoplasm"/>
    <property type="evidence" value="ECO:0007669"/>
    <property type="project" value="TreeGrafter"/>
</dbReference>
<dbReference type="RefSeq" id="XP_032456869.1">
    <property type="nucleotide sequence ID" value="XM_032600978.1"/>
</dbReference>
<evidence type="ECO:0000313" key="7">
    <source>
        <dbReference type="EnsemblMetazoa" id="XP_032456869"/>
    </source>
</evidence>
<dbReference type="Gene3D" id="2.130.10.10">
    <property type="entry name" value="YVTN repeat-like/Quinoprotein amine dehydrogenase"/>
    <property type="match status" value="3"/>
</dbReference>
<feature type="region of interest" description="Disordered" evidence="5">
    <location>
        <begin position="748"/>
        <end position="768"/>
    </location>
</feature>
<evidence type="ECO:0000256" key="1">
    <source>
        <dbReference type="ARBA" id="ARBA00022553"/>
    </source>
</evidence>
<feature type="compositionally biased region" description="Pro residues" evidence="5">
    <location>
        <begin position="1034"/>
        <end position="1044"/>
    </location>
</feature>
<sequence>MTAGTSLVVPVVLWGRIAPTHCISCIYLSRDQKTLVTGCYDGQICLWQVDPETLKMTPRCLLVGHTAPIMCLSRASVIMEQNYIVSSSESGEMCTWDLVDGKCRETVKLNNIHTQMLPYVSAGGEDVRLFCSGYYPEVLVMDPFSLEVLFTLSSRVNPDWISALHILRPAKRKDDVVLALTTTGTVKVWTLLGHENRNSEPLYEHESKQIRCLNALAMTCCPYNQRTVLIVCSKYWQIYDAGDFSVLCSVTAPRGERWMAGDFLAADRVILWSDEGHGYLYKLPANSVADNKNFHSASVENDQPYLYCTLTQPGDKPLSCPPAMRLVTAQQGNKTQKFLLRGDSEGVVMLWTVPDITGQQMNQINQHDSTPPMLPPTLKTSITAAWEAMKPSPVGILDQLDCGDGHGIKLTASIYLPQQSRLVVGREDGSIIIVPATQTVMLQLLHGNHQQFDDWPPHQVLLGHSGRVNCLLYPHGAASRYDKTHLVSGSVDFAVCLWDLYAGTLIHRFCVHAGEITQLLVPPDNCSPRIQKCVCSVASDHSVTLLSLAERKCVVLASRHLFPVVTIKWRPYDDFMIVGCSDGAVYVWQMETGHLDRVLHGIIAEEVLYACDENTMVTTGSSSGGGELGLANPAVHFFRGLRHRNLSAIRHATQRGLHQLQQLHGGHGNDHGNQIRAKGAPLTIQGFRSNPKDPESHILFFDIEGLIVQLLSDEYGSMSPGSLEAQGLISATEYQKVAALTQSASPDAHKKIAGDGWNNDSTRNSLKRNGAFNEPNSTMEIAQLLLSLLHAWGMDPDLDRVCEGKLGLLRPMVPVSFGVLSKGGYMSFLLPTWQTHLEHCIGEPATQLEQRLPVELVRQERLTRAFTSRAHWELSTTLTSNHLLAVVALSNTLMSMNNATFVPEQERNRKMHRPGNRPVNWNKAEEENEEMYTVQQAQIKQGWSLLATLHCVLLPDKVAAQGGSKTFKKPQVEMMARRWQHQCLEIREAAQALLLAELGRMGPKGRKALVDNWAPYLPMYSTQEPIAPQNQNQSPPPGSPPPNSEHPDVEDDEEEELAEELSVSRKPSSVAELKRKQTTAVVLLGVIGAEFGQDVTTNNQKRDNDQRRKSSVVEGFGIGNNNLSRLTSIALTHLLYAPNSQKLPLHTALRRAAIDLIGRGFTVWEPYLDVSRVLLSLLEMCCDADKLVPSMTYGLPLTPAADSCRTARHALTLIATARPAAFITTMAREVARYNTLQQNAQTLNINLGASVLARAKPEILRIVEQLIDKMQSEMSDLLVEVMDIILHCLDPGHLKTKPLNEVFPAVCRFNQVSHYPPTRRIAVGSRTGHIALYELRGTVKCQSIIAHQAPVTALAFSPEGKYLVSYSCSENKLCFWQQISSGMFGLGNSQIRCIKSYSTAPINDVARLNPMRLARLIWINNRTVTLMLADSSETRFNV</sequence>
<dbReference type="PROSITE" id="PS50082">
    <property type="entry name" value="WD_REPEATS_2"/>
    <property type="match status" value="1"/>
</dbReference>
<dbReference type="InterPro" id="IPR036322">
    <property type="entry name" value="WD40_repeat_dom_sf"/>
</dbReference>
<keyword evidence="2 4" id="KW-0853">WD repeat</keyword>
<accession>A0A7M7TE47</accession>
<dbReference type="Proteomes" id="UP000002358">
    <property type="component" value="Chromosome 5"/>
</dbReference>
<dbReference type="SUPFAM" id="SSF50978">
    <property type="entry name" value="WD40 repeat-like"/>
    <property type="match status" value="3"/>
</dbReference>
<dbReference type="CTD" id="31155"/>
<dbReference type="GeneID" id="100118200"/>
<proteinExistence type="predicted"/>
<evidence type="ECO:0000256" key="5">
    <source>
        <dbReference type="SAM" id="MobiDB-lite"/>
    </source>
</evidence>
<protein>
    <recommendedName>
        <fullName evidence="9">WD repeat-containing protein 7</fullName>
    </recommendedName>
</protein>
<feature type="compositionally biased region" description="Acidic residues" evidence="5">
    <location>
        <begin position="1048"/>
        <end position="1059"/>
    </location>
</feature>
<dbReference type="PANTHER" id="PTHR44099">
    <property type="entry name" value="RABCONNECTIN-3B, ISOFORM A"/>
    <property type="match status" value="1"/>
</dbReference>
<dbReference type="InterPro" id="IPR001680">
    <property type="entry name" value="WD40_rpt"/>
</dbReference>
<evidence type="ECO:0000256" key="4">
    <source>
        <dbReference type="PROSITE-ProRule" id="PRU00221"/>
    </source>
</evidence>
<feature type="repeat" description="WD" evidence="4">
    <location>
        <begin position="557"/>
        <end position="598"/>
    </location>
</feature>
<evidence type="ECO:0000256" key="2">
    <source>
        <dbReference type="ARBA" id="ARBA00022574"/>
    </source>
</evidence>
<dbReference type="EnsemblMetazoa" id="XM_032600978">
    <property type="protein sequence ID" value="XP_032456869"/>
    <property type="gene ID" value="LOC100118200"/>
</dbReference>
<reference evidence="7" key="1">
    <citation type="submission" date="2021-01" db="UniProtKB">
        <authorList>
            <consortium name="EnsemblMetazoa"/>
        </authorList>
    </citation>
    <scope>IDENTIFICATION</scope>
</reference>
<feature type="chain" id="PRO_5029846779" description="WD repeat-containing protein 7" evidence="6">
    <location>
        <begin position="23"/>
        <end position="1438"/>
    </location>
</feature>
<evidence type="ECO:0008006" key="9">
    <source>
        <dbReference type="Google" id="ProtNLM"/>
    </source>
</evidence>
<evidence type="ECO:0000256" key="6">
    <source>
        <dbReference type="SAM" id="SignalP"/>
    </source>
</evidence>
<feature type="signal peptide" evidence="6">
    <location>
        <begin position="1"/>
        <end position="22"/>
    </location>
</feature>
<dbReference type="PANTHER" id="PTHR44099:SF4">
    <property type="entry name" value="RABCONNECTIN-3B, ISOFORM A"/>
    <property type="match status" value="1"/>
</dbReference>
<dbReference type="PROSITE" id="PS50294">
    <property type="entry name" value="WD_REPEATS_REGION"/>
    <property type="match status" value="1"/>
</dbReference>
<dbReference type="Pfam" id="PF00400">
    <property type="entry name" value="WD40"/>
    <property type="match status" value="4"/>
</dbReference>
<keyword evidence="6" id="KW-0732">Signal</keyword>